<protein>
    <recommendedName>
        <fullName evidence="1">HPr kinase/phosphorylase C-terminal domain-containing protein</fullName>
    </recommendedName>
</protein>
<reference evidence="2 3" key="1">
    <citation type="submission" date="2021-10" db="EMBL/GenBank/DDBJ databases">
        <title>Anaerobic single-cell dispensing facilitates the cultivation of human gut bacteria.</title>
        <authorList>
            <person name="Afrizal A."/>
        </authorList>
    </citation>
    <scope>NUCLEOTIDE SEQUENCE [LARGE SCALE GENOMIC DNA]</scope>
    <source>
        <strain evidence="2 3">CLA-AA-H273</strain>
    </source>
</reference>
<proteinExistence type="predicted"/>
<evidence type="ECO:0000313" key="3">
    <source>
        <dbReference type="Proteomes" id="UP001197795"/>
    </source>
</evidence>
<dbReference type="InterPro" id="IPR011104">
    <property type="entry name" value="Hpr_kin/Pase_C"/>
</dbReference>
<dbReference type="InterPro" id="IPR027417">
    <property type="entry name" value="P-loop_NTPase"/>
</dbReference>
<dbReference type="SUPFAM" id="SSF53795">
    <property type="entry name" value="PEP carboxykinase-like"/>
    <property type="match status" value="1"/>
</dbReference>
<dbReference type="Gene3D" id="3.40.50.300">
    <property type="entry name" value="P-loop containing nucleotide triphosphate hydrolases"/>
    <property type="match status" value="1"/>
</dbReference>
<dbReference type="Proteomes" id="UP001197795">
    <property type="component" value="Unassembled WGS sequence"/>
</dbReference>
<sequence length="311" mass="34840">MMEYFYRIYGLRVQSQIPFSEAVPETAGEAEVKIVFGRMPDFLLEAGQKGYGTWTNGFVSAWFRIRDGTQVYVEGGSRITVELSEEPQLLVITSLLLSAGMALVCLQRGEPFFHGSALYTGEQAILLCGESGAGKSTVAMELLQRKLGFLADDTVRVHPGTMGMLAEPSYPQQKLCRDMALKCGKPLEELIYIDEERDKYAWRRQDCYRKEAALLGKIFLLRKDAVAGWQDAVQNTGEEAVSIQKLTGQKALETLSSQLYLADTYRYSTGIPYPLMEQLVRIAGQAGIYEVIRQSDKDTLHEVVTKILQFC</sequence>
<comment type="caution">
    <text evidence="2">The sequence shown here is derived from an EMBL/GenBank/DDBJ whole genome shotgun (WGS) entry which is preliminary data.</text>
</comment>
<feature type="domain" description="HPr kinase/phosphorylase C-terminal" evidence="1">
    <location>
        <begin position="113"/>
        <end position="158"/>
    </location>
</feature>
<accession>A0AAE2ZYB1</accession>
<dbReference type="EMBL" id="JAJEPV010000005">
    <property type="protein sequence ID" value="MCC2118552.1"/>
    <property type="molecule type" value="Genomic_DNA"/>
</dbReference>
<dbReference type="AlphaFoldDB" id="A0AAE2ZYB1"/>
<dbReference type="RefSeq" id="WP_022312380.1">
    <property type="nucleotide sequence ID" value="NZ_JAJEPV010000005.1"/>
</dbReference>
<evidence type="ECO:0000313" key="2">
    <source>
        <dbReference type="EMBL" id="MCC2118552.1"/>
    </source>
</evidence>
<keyword evidence="3" id="KW-1185">Reference proteome</keyword>
<dbReference type="Pfam" id="PF07475">
    <property type="entry name" value="Hpr_kinase_C"/>
    <property type="match status" value="1"/>
</dbReference>
<dbReference type="InterPro" id="IPR025662">
    <property type="entry name" value="Sigma_54_int_dom_ATP-bd_1"/>
</dbReference>
<evidence type="ECO:0000259" key="1">
    <source>
        <dbReference type="Pfam" id="PF07475"/>
    </source>
</evidence>
<dbReference type="PROSITE" id="PS00675">
    <property type="entry name" value="SIGMA54_INTERACT_1"/>
    <property type="match status" value="1"/>
</dbReference>
<gene>
    <name evidence="2" type="ORF">LKD75_02920</name>
</gene>
<name>A0AAE2ZYB1_9FIRM</name>
<organism evidence="2 3">
    <name type="scientific">Waltera acetigignens</name>
    <dbReference type="NCBI Taxonomy" id="2981769"/>
    <lineage>
        <taxon>Bacteria</taxon>
        <taxon>Bacillati</taxon>
        <taxon>Bacillota</taxon>
        <taxon>Clostridia</taxon>
        <taxon>Lachnospirales</taxon>
        <taxon>Lachnospiraceae</taxon>
        <taxon>Waltera</taxon>
    </lineage>
</organism>